<keyword evidence="1" id="KW-0727">SH2 domain</keyword>
<evidence type="ECO:0000313" key="4">
    <source>
        <dbReference type="Proteomes" id="UP000784294"/>
    </source>
</evidence>
<dbReference type="InterPro" id="IPR051484">
    <property type="entry name" value="Tensin_PTEN_phosphatase"/>
</dbReference>
<dbReference type="PANTHER" id="PTHR45734:SF10">
    <property type="entry name" value="BLISTERY, ISOFORM A"/>
    <property type="match status" value="1"/>
</dbReference>
<gene>
    <name evidence="3" type="ORF">PXEA_LOCUS1158</name>
</gene>
<sequence length="177" mass="19189">MIADCHNFNELKGYFKFTKFSASINSAIAMLRDREPGSFVIRNSTSFINSYGLALKVAYPISGIQTRTDDPQSELVRHFLIETVPSGGVHLRGFANESVYPSLSAFVYSHLSRSGSLPCNLVLPTIVNSHGSSGAFGFTHQQPLHTRSHSAHSSLTPISGGGIGELKSACNIFIFHS</sequence>
<dbReference type="AlphaFoldDB" id="A0A3S5CBK4"/>
<dbReference type="Gene3D" id="3.30.505.10">
    <property type="entry name" value="SH2 domain"/>
    <property type="match status" value="1"/>
</dbReference>
<reference evidence="3" key="1">
    <citation type="submission" date="2018-11" db="EMBL/GenBank/DDBJ databases">
        <authorList>
            <consortium name="Pathogen Informatics"/>
        </authorList>
    </citation>
    <scope>NUCLEOTIDE SEQUENCE</scope>
</reference>
<dbReference type="InterPro" id="IPR036860">
    <property type="entry name" value="SH2_dom_sf"/>
</dbReference>
<evidence type="ECO:0000256" key="1">
    <source>
        <dbReference type="PROSITE-ProRule" id="PRU00191"/>
    </source>
</evidence>
<proteinExistence type="predicted"/>
<dbReference type="EMBL" id="CAAALY010002347">
    <property type="protein sequence ID" value="VEL07718.1"/>
    <property type="molecule type" value="Genomic_DNA"/>
</dbReference>
<dbReference type="SUPFAM" id="SSF55550">
    <property type="entry name" value="SH2 domain"/>
    <property type="match status" value="1"/>
</dbReference>
<dbReference type="OrthoDB" id="6273691at2759"/>
<dbReference type="GO" id="GO:0005925">
    <property type="term" value="C:focal adhesion"/>
    <property type="evidence" value="ECO:0007669"/>
    <property type="project" value="TreeGrafter"/>
</dbReference>
<comment type="caution">
    <text evidence="3">The sequence shown here is derived from an EMBL/GenBank/DDBJ whole genome shotgun (WGS) entry which is preliminary data.</text>
</comment>
<evidence type="ECO:0000313" key="3">
    <source>
        <dbReference type="EMBL" id="VEL07718.1"/>
    </source>
</evidence>
<dbReference type="PROSITE" id="PS50001">
    <property type="entry name" value="SH2"/>
    <property type="match status" value="1"/>
</dbReference>
<organism evidence="3 4">
    <name type="scientific">Protopolystoma xenopodis</name>
    <dbReference type="NCBI Taxonomy" id="117903"/>
    <lineage>
        <taxon>Eukaryota</taxon>
        <taxon>Metazoa</taxon>
        <taxon>Spiralia</taxon>
        <taxon>Lophotrochozoa</taxon>
        <taxon>Platyhelminthes</taxon>
        <taxon>Monogenea</taxon>
        <taxon>Polyopisthocotylea</taxon>
        <taxon>Polystomatidea</taxon>
        <taxon>Polystomatidae</taxon>
        <taxon>Protopolystoma</taxon>
    </lineage>
</organism>
<protein>
    <recommendedName>
        <fullName evidence="2">SH2 domain-containing protein</fullName>
    </recommendedName>
</protein>
<dbReference type="SMART" id="SM00252">
    <property type="entry name" value="SH2"/>
    <property type="match status" value="1"/>
</dbReference>
<accession>A0A3S5CBK4</accession>
<keyword evidence="4" id="KW-1185">Reference proteome</keyword>
<evidence type="ECO:0000259" key="2">
    <source>
        <dbReference type="PROSITE" id="PS50001"/>
    </source>
</evidence>
<dbReference type="Proteomes" id="UP000784294">
    <property type="component" value="Unassembled WGS sequence"/>
</dbReference>
<feature type="domain" description="SH2" evidence="2">
    <location>
        <begin position="13"/>
        <end position="125"/>
    </location>
</feature>
<name>A0A3S5CBK4_9PLAT</name>
<dbReference type="InterPro" id="IPR000980">
    <property type="entry name" value="SH2"/>
</dbReference>
<dbReference type="PANTHER" id="PTHR45734">
    <property type="entry name" value="TENSIN"/>
    <property type="match status" value="1"/>
</dbReference>